<keyword evidence="3" id="KW-1185">Reference proteome</keyword>
<dbReference type="Proteomes" id="UP000254572">
    <property type="component" value="Unassembled WGS sequence"/>
</dbReference>
<dbReference type="EMBL" id="UFUW01000001">
    <property type="protein sequence ID" value="SUX23595.1"/>
    <property type="molecule type" value="Genomic_DNA"/>
</dbReference>
<feature type="region of interest" description="Disordered" evidence="1">
    <location>
        <begin position="19"/>
        <end position="41"/>
    </location>
</feature>
<name>A0A381E9K1_9GAMM</name>
<dbReference type="AlphaFoldDB" id="A0A381E9K1"/>
<evidence type="ECO:0000313" key="3">
    <source>
        <dbReference type="Proteomes" id="UP000254572"/>
    </source>
</evidence>
<organism evidence="2 3">
    <name type="scientific">Cardiobacterium valvarum</name>
    <dbReference type="NCBI Taxonomy" id="194702"/>
    <lineage>
        <taxon>Bacteria</taxon>
        <taxon>Pseudomonadati</taxon>
        <taxon>Pseudomonadota</taxon>
        <taxon>Gammaproteobacteria</taxon>
        <taxon>Cardiobacteriales</taxon>
        <taxon>Cardiobacteriaceae</taxon>
        <taxon>Cardiobacterium</taxon>
    </lineage>
</organism>
<proteinExistence type="predicted"/>
<accession>A0A381E9K1</accession>
<sequence>MHEEYKEIACQLGTPDMTYTNADQTGAKAHTRRIGEKKTAG</sequence>
<evidence type="ECO:0000313" key="2">
    <source>
        <dbReference type="EMBL" id="SUX23595.1"/>
    </source>
</evidence>
<evidence type="ECO:0000256" key="1">
    <source>
        <dbReference type="SAM" id="MobiDB-lite"/>
    </source>
</evidence>
<gene>
    <name evidence="2" type="ORF">NCTC13294_01563</name>
</gene>
<reference evidence="2 3" key="1">
    <citation type="submission" date="2018-06" db="EMBL/GenBank/DDBJ databases">
        <authorList>
            <consortium name="Pathogen Informatics"/>
            <person name="Doyle S."/>
        </authorList>
    </citation>
    <scope>NUCLEOTIDE SEQUENCE [LARGE SCALE GENOMIC DNA]</scope>
    <source>
        <strain evidence="2 3">NCTC13294</strain>
    </source>
</reference>
<protein>
    <submittedName>
        <fullName evidence="2">Uncharacterized protein</fullName>
    </submittedName>
</protein>